<dbReference type="Gramene" id="rna-gnl|WGS:JABURB|Cocit.L5596.1">
    <property type="protein sequence ID" value="cds-KAF7846012.1"/>
    <property type="gene ID" value="gene-BT93_L5596"/>
</dbReference>
<evidence type="ECO:0008006" key="11">
    <source>
        <dbReference type="Google" id="ProtNLM"/>
    </source>
</evidence>
<evidence type="ECO:0000313" key="9">
    <source>
        <dbReference type="EMBL" id="KAF7846012.1"/>
    </source>
</evidence>
<reference evidence="9" key="1">
    <citation type="submission" date="2020-05" db="EMBL/GenBank/DDBJ databases">
        <title>WGS assembly of Corymbia citriodora subspecies variegata.</title>
        <authorList>
            <person name="Barry K."/>
            <person name="Hundley H."/>
            <person name="Shu S."/>
            <person name="Jenkins J."/>
            <person name="Grimwood J."/>
            <person name="Baten A."/>
        </authorList>
    </citation>
    <scope>NUCLEOTIDE SEQUENCE</scope>
    <source>
        <strain evidence="9">CV2-018</strain>
    </source>
</reference>
<dbReference type="Proteomes" id="UP000806378">
    <property type="component" value="Unassembled WGS sequence"/>
</dbReference>
<dbReference type="GO" id="GO:0005739">
    <property type="term" value="C:mitochondrion"/>
    <property type="evidence" value="ECO:0007669"/>
    <property type="project" value="TreeGrafter"/>
</dbReference>
<feature type="domain" description="TauD/TfdA-like" evidence="7">
    <location>
        <begin position="163"/>
        <end position="411"/>
    </location>
</feature>
<dbReference type="InterPro" id="IPR010376">
    <property type="entry name" value="GBBH-like_N"/>
</dbReference>
<feature type="domain" description="Gamma-butyrobetaine hydroxylase-like N-terminal" evidence="8">
    <location>
        <begin position="55"/>
        <end position="115"/>
    </location>
</feature>
<name>A0A8T0CGZ5_CORYI</name>
<dbReference type="Gene3D" id="3.60.130.10">
    <property type="entry name" value="Clavaminate synthase-like"/>
    <property type="match status" value="1"/>
</dbReference>
<dbReference type="Pfam" id="PF06155">
    <property type="entry name" value="GBBH-like_N"/>
    <property type="match status" value="1"/>
</dbReference>
<evidence type="ECO:0000256" key="5">
    <source>
        <dbReference type="ARBA" id="ARBA00023002"/>
    </source>
</evidence>
<comment type="caution">
    <text evidence="9">The sequence shown here is derived from an EMBL/GenBank/DDBJ whole genome shotgun (WGS) entry which is preliminary data.</text>
</comment>
<comment type="cofactor">
    <cofactor evidence="1">
        <name>Fe(2+)</name>
        <dbReference type="ChEBI" id="CHEBI:29033"/>
    </cofactor>
</comment>
<dbReference type="InterPro" id="IPR003819">
    <property type="entry name" value="TauD/TfdA-like"/>
</dbReference>
<dbReference type="GO" id="GO:0046872">
    <property type="term" value="F:metal ion binding"/>
    <property type="evidence" value="ECO:0007669"/>
    <property type="project" value="UniProtKB-KW"/>
</dbReference>
<protein>
    <recommendedName>
        <fullName evidence="11">Gamma-butyrobetaine dioxygenase</fullName>
    </recommendedName>
</protein>
<evidence type="ECO:0000256" key="1">
    <source>
        <dbReference type="ARBA" id="ARBA00001954"/>
    </source>
</evidence>
<dbReference type="InterPro" id="IPR038492">
    <property type="entry name" value="GBBH-like_N_sf"/>
</dbReference>
<dbReference type="SUPFAM" id="SSF51197">
    <property type="entry name" value="Clavaminate synthase-like"/>
    <property type="match status" value="1"/>
</dbReference>
<evidence type="ECO:0000256" key="3">
    <source>
        <dbReference type="ARBA" id="ARBA00022723"/>
    </source>
</evidence>
<evidence type="ECO:0000259" key="7">
    <source>
        <dbReference type="Pfam" id="PF02668"/>
    </source>
</evidence>
<dbReference type="GO" id="GO:0045329">
    <property type="term" value="P:carnitine biosynthetic process"/>
    <property type="evidence" value="ECO:0007669"/>
    <property type="project" value="TreeGrafter"/>
</dbReference>
<keyword evidence="4" id="KW-0223">Dioxygenase</keyword>
<dbReference type="Gene3D" id="3.30.2020.30">
    <property type="match status" value="1"/>
</dbReference>
<dbReference type="OrthoDB" id="406634at2759"/>
<proteinExistence type="inferred from homology"/>
<dbReference type="AlphaFoldDB" id="A0A8T0CGZ5"/>
<sequence>MASILYRSHSTRCISRAAGFNGCITSTRRAFVDPRLTSRSGSLPSFVRSISSQVSNDHISKLDPILLRDACRCSQCIDPSTQQREFVFSDIPIDIQVSSAQSTSSSGYEVRWTNDISGLNDHVSQYSNTDLQSIASRTLPQTKGRTEVELWDRDIFSNKVSQSVDYQDLLGNTTSLSNALNQFRAYGLIFVNNIPEDSEAVRHIVNRLALLKNTFYGETWDVRSVPQAKNVAYTSKILGFHMDLLYMKEPPGVQLLHCIHNSCTGGESEFADTFKAVEVLRYEQPEYVNLLCKSTIRYGYDNDNHFYTDEKPVIKLSQPADARDANFMKYVERVYWSPPFIDTIATSTTTANISGFVKASKAFADILQRPEMIFETKMESGTCAVFDNLRVVHARKAFDMNSGKRWLKGVYGDYQDIFSKTVKHVDRRGCKTQ</sequence>
<dbReference type="GO" id="GO:0016706">
    <property type="term" value="F:2-oxoglutarate-dependent dioxygenase activity"/>
    <property type="evidence" value="ECO:0007669"/>
    <property type="project" value="UniProtKB-ARBA"/>
</dbReference>
<evidence type="ECO:0000256" key="6">
    <source>
        <dbReference type="ARBA" id="ARBA00023004"/>
    </source>
</evidence>
<comment type="similarity">
    <text evidence="2">Belongs to the gamma-BBH/TMLD family.</text>
</comment>
<dbReference type="InterPro" id="IPR050411">
    <property type="entry name" value="AlphaKG_dependent_hydroxylases"/>
</dbReference>
<evidence type="ECO:0000256" key="2">
    <source>
        <dbReference type="ARBA" id="ARBA00008654"/>
    </source>
</evidence>
<keyword evidence="5" id="KW-0560">Oxidoreductase</keyword>
<evidence type="ECO:0000313" key="10">
    <source>
        <dbReference type="Proteomes" id="UP000806378"/>
    </source>
</evidence>
<evidence type="ECO:0000256" key="4">
    <source>
        <dbReference type="ARBA" id="ARBA00022964"/>
    </source>
</evidence>
<evidence type="ECO:0000259" key="8">
    <source>
        <dbReference type="Pfam" id="PF06155"/>
    </source>
</evidence>
<organism evidence="9 10">
    <name type="scientific">Corymbia citriodora subsp. variegata</name>
    <dbReference type="NCBI Taxonomy" id="360336"/>
    <lineage>
        <taxon>Eukaryota</taxon>
        <taxon>Viridiplantae</taxon>
        <taxon>Streptophyta</taxon>
        <taxon>Embryophyta</taxon>
        <taxon>Tracheophyta</taxon>
        <taxon>Spermatophyta</taxon>
        <taxon>Magnoliopsida</taxon>
        <taxon>eudicotyledons</taxon>
        <taxon>Gunneridae</taxon>
        <taxon>Pentapetalae</taxon>
        <taxon>rosids</taxon>
        <taxon>malvids</taxon>
        <taxon>Myrtales</taxon>
        <taxon>Myrtaceae</taxon>
        <taxon>Myrtoideae</taxon>
        <taxon>Eucalypteae</taxon>
        <taxon>Corymbia</taxon>
    </lineage>
</organism>
<accession>A0A8T0CGZ5</accession>
<dbReference type="EMBL" id="MU096486">
    <property type="protein sequence ID" value="KAF7846012.1"/>
    <property type="molecule type" value="Genomic_DNA"/>
</dbReference>
<dbReference type="CDD" id="cd00250">
    <property type="entry name" value="CAS_like"/>
    <property type="match status" value="1"/>
</dbReference>
<keyword evidence="3" id="KW-0479">Metal-binding</keyword>
<keyword evidence="10" id="KW-1185">Reference proteome</keyword>
<dbReference type="InterPro" id="IPR042098">
    <property type="entry name" value="TauD-like_sf"/>
</dbReference>
<dbReference type="PANTHER" id="PTHR10696:SF25">
    <property type="entry name" value="OXIDOREDUCTASE AIM17-RELATED"/>
    <property type="match status" value="1"/>
</dbReference>
<dbReference type="Pfam" id="PF02668">
    <property type="entry name" value="TauD"/>
    <property type="match status" value="1"/>
</dbReference>
<gene>
    <name evidence="9" type="ORF">BT93_L5596</name>
</gene>
<keyword evidence="6" id="KW-0408">Iron</keyword>
<dbReference type="PANTHER" id="PTHR10696">
    <property type="entry name" value="GAMMA-BUTYROBETAINE HYDROXYLASE-RELATED"/>
    <property type="match status" value="1"/>
</dbReference>